<evidence type="ECO:0000313" key="4">
    <source>
        <dbReference type="EMBL" id="KXU37728.1"/>
    </source>
</evidence>
<evidence type="ECO:0000313" key="5">
    <source>
        <dbReference type="Proteomes" id="UP000070058"/>
    </source>
</evidence>
<sequence length="440" mass="48691">MFRLKKLIPLFIAALAPAALAFSQPTEIVVAAVNNGQIIDMQRLTSHFEQANPDIKVTWVTLEENTLRQRVTTDIATKGGQFDVMTIGSYEAALWSTKGWLLPIETDESYDVDDLLPVIRDAVSHEGQLYALPFYGEASMLYYRKDLADKLGFVMPDNPTWEQVREFIQKAHDPEHGIYGVGLRGQPGWGANMAFLTPLVHTFGGQFFDMNWKPAINTPAWEQAIGFYVDIMKKYGPPGSTSNNFNEVLALFNEGKCAVWVDATSAALFVSDPAQSKVHDKVAFATSPTGPSSKGALWIFSWNLAVPASTKKAEAAQRFAKWATSKEYVRLVAQEKGWHLVPTGTRKSTYEIPEFQAAAPFAKTEQRILNGIKSLDDQTEAPSPYKGLQYVVIPEFQAIGTGVGQHISAALAGKTTVKKALEASQKLAEREMRKAGYYKK</sequence>
<dbReference type="STRING" id="1548207.AXK11_00425"/>
<protein>
    <submittedName>
        <fullName evidence="4">Sugar ABC transporter substrate-binding protein</fullName>
    </submittedName>
</protein>
<reference evidence="5" key="1">
    <citation type="submission" date="2016-02" db="EMBL/GenBank/DDBJ databases">
        <authorList>
            <person name="Sanders J.G."/>
            <person name="Lin J.Y."/>
            <person name="Wertz J.T."/>
            <person name="Russell J.A."/>
            <person name="Moreau C.S."/>
            <person name="Powell S."/>
        </authorList>
    </citation>
    <scope>NUCLEOTIDE SEQUENCE [LARGE SCALE GENOMIC DNA]</scope>
    <source>
        <strain evidence="5">CAG34</strain>
    </source>
</reference>
<dbReference type="GO" id="GO:0042597">
    <property type="term" value="C:periplasmic space"/>
    <property type="evidence" value="ECO:0007669"/>
    <property type="project" value="UniProtKB-SubCell"/>
</dbReference>
<feature type="signal peptide" evidence="3">
    <location>
        <begin position="1"/>
        <end position="21"/>
    </location>
</feature>
<comment type="subcellular location">
    <subcellularLocation>
        <location evidence="1">Periplasm</location>
    </subcellularLocation>
</comment>
<name>A0A139ST18_9BACT</name>
<dbReference type="Proteomes" id="UP000070058">
    <property type="component" value="Unassembled WGS sequence"/>
</dbReference>
<dbReference type="RefSeq" id="WP_068628626.1">
    <property type="nucleotide sequence ID" value="NZ_LSZQ01000012.1"/>
</dbReference>
<accession>A0A139ST18</accession>
<organism evidence="4 5">
    <name type="scientific">Cephaloticoccus primus</name>
    <dbReference type="NCBI Taxonomy" id="1548207"/>
    <lineage>
        <taxon>Bacteria</taxon>
        <taxon>Pseudomonadati</taxon>
        <taxon>Verrucomicrobiota</taxon>
        <taxon>Opitutia</taxon>
        <taxon>Opitutales</taxon>
        <taxon>Opitutaceae</taxon>
        <taxon>Cephaloticoccus</taxon>
    </lineage>
</organism>
<dbReference type="PANTHER" id="PTHR43649:SF12">
    <property type="entry name" value="DIACETYLCHITOBIOSE BINDING PROTEIN DASA"/>
    <property type="match status" value="1"/>
</dbReference>
<dbReference type="Gene3D" id="3.40.190.10">
    <property type="entry name" value="Periplasmic binding protein-like II"/>
    <property type="match status" value="2"/>
</dbReference>
<keyword evidence="5" id="KW-1185">Reference proteome</keyword>
<keyword evidence="3" id="KW-0732">Signal</keyword>
<dbReference type="InterPro" id="IPR006059">
    <property type="entry name" value="SBP"/>
</dbReference>
<dbReference type="CDD" id="cd13585">
    <property type="entry name" value="PBP2_TMBP_like"/>
    <property type="match status" value="1"/>
</dbReference>
<comment type="similarity">
    <text evidence="2">Belongs to the bacterial solute-binding protein 1 family.</text>
</comment>
<evidence type="ECO:0000256" key="2">
    <source>
        <dbReference type="ARBA" id="ARBA00008520"/>
    </source>
</evidence>
<dbReference type="OrthoDB" id="9773727at2"/>
<proteinExistence type="inferred from homology"/>
<dbReference type="Pfam" id="PF01547">
    <property type="entry name" value="SBP_bac_1"/>
    <property type="match status" value="1"/>
</dbReference>
<evidence type="ECO:0000256" key="3">
    <source>
        <dbReference type="SAM" id="SignalP"/>
    </source>
</evidence>
<dbReference type="SUPFAM" id="SSF53850">
    <property type="entry name" value="Periplasmic binding protein-like II"/>
    <property type="match status" value="1"/>
</dbReference>
<dbReference type="InterPro" id="IPR050490">
    <property type="entry name" value="Bact_solute-bd_prot1"/>
</dbReference>
<evidence type="ECO:0000256" key="1">
    <source>
        <dbReference type="ARBA" id="ARBA00004418"/>
    </source>
</evidence>
<gene>
    <name evidence="4" type="ORF">AXK11_00425</name>
</gene>
<dbReference type="EMBL" id="LSZQ01000012">
    <property type="protein sequence ID" value="KXU37728.1"/>
    <property type="molecule type" value="Genomic_DNA"/>
</dbReference>
<dbReference type="PANTHER" id="PTHR43649">
    <property type="entry name" value="ARABINOSE-BINDING PROTEIN-RELATED"/>
    <property type="match status" value="1"/>
</dbReference>
<comment type="caution">
    <text evidence="4">The sequence shown here is derived from an EMBL/GenBank/DDBJ whole genome shotgun (WGS) entry which is preliminary data.</text>
</comment>
<feature type="chain" id="PRO_5007489646" evidence="3">
    <location>
        <begin position="22"/>
        <end position="440"/>
    </location>
</feature>
<dbReference type="AlphaFoldDB" id="A0A139ST18"/>